<keyword evidence="3" id="KW-1185">Reference proteome</keyword>
<evidence type="ECO:0000313" key="2">
    <source>
        <dbReference type="EMBL" id="SQB10136.1"/>
    </source>
</evidence>
<evidence type="ECO:0000313" key="3">
    <source>
        <dbReference type="Proteomes" id="UP000251853"/>
    </source>
</evidence>
<organism evidence="2 3">
    <name type="scientific">Enterocloster clostridioformis</name>
    <dbReference type="NCBI Taxonomy" id="1531"/>
    <lineage>
        <taxon>Bacteria</taxon>
        <taxon>Bacillati</taxon>
        <taxon>Bacillota</taxon>
        <taxon>Clostridia</taxon>
        <taxon>Lachnospirales</taxon>
        <taxon>Lachnospiraceae</taxon>
        <taxon>Enterocloster</taxon>
    </lineage>
</organism>
<evidence type="ECO:0008006" key="4">
    <source>
        <dbReference type="Google" id="ProtNLM"/>
    </source>
</evidence>
<evidence type="ECO:0000256" key="1">
    <source>
        <dbReference type="SAM" id="SignalP"/>
    </source>
</evidence>
<feature type="signal peptide" evidence="1">
    <location>
        <begin position="1"/>
        <end position="28"/>
    </location>
</feature>
<gene>
    <name evidence="2" type="ORF">NCTC11224_01443</name>
</gene>
<name>A0A2X2U1Q4_9FIRM</name>
<dbReference type="Proteomes" id="UP000251853">
    <property type="component" value="Unassembled WGS sequence"/>
</dbReference>
<sequence>MKKRARKLILMSGMVCAMSVSVCGYGYAKEMPANVSVAAPVDQTTTVNTAGEWADSIPNLEGSTKDVQDGSFTVVEAVKQKSDNGGDIYVSAGSGDDSAYNKISVTYDENTLFMVKTIYDGGARSELSAATSATLDSGQTVAVWGTPSDNGLKATHICIIKVE</sequence>
<keyword evidence="1" id="KW-0732">Signal</keyword>
<proteinExistence type="predicted"/>
<accession>A0A2X2U1Q4</accession>
<feature type="chain" id="PRO_5016094053" description="Lipoprotein" evidence="1">
    <location>
        <begin position="29"/>
        <end position="163"/>
    </location>
</feature>
<dbReference type="EMBL" id="UAVW01000003">
    <property type="protein sequence ID" value="SQB10136.1"/>
    <property type="molecule type" value="Genomic_DNA"/>
</dbReference>
<protein>
    <recommendedName>
        <fullName evidence="4">Lipoprotein</fullName>
    </recommendedName>
</protein>
<reference evidence="2 3" key="1">
    <citation type="submission" date="2018-06" db="EMBL/GenBank/DDBJ databases">
        <authorList>
            <consortium name="Pathogen Informatics"/>
            <person name="Doyle S."/>
        </authorList>
    </citation>
    <scope>NUCLEOTIDE SEQUENCE [LARGE SCALE GENOMIC DNA]</scope>
    <source>
        <strain evidence="2 3">NCTC11224</strain>
    </source>
</reference>
<dbReference type="RefSeq" id="WP_112481636.1">
    <property type="nucleotide sequence ID" value="NZ_JAIWZC010000001.1"/>
</dbReference>
<dbReference type="AlphaFoldDB" id="A0A2X2U1Q4"/>